<sequence>MRHSSLLICWLSMLSRLGLGAAAPIQNVMMAGAGGSKGAVASESFICSRIGVNMIEMGGTAADAMVATELCVGVIGMYHSGIGGGGFMLVRDKNGRYETIDYRESAPAAAHRDMYKDDPKSSVTGALSVAIPGELRGLEYLHKKYGVLPWRTLVGPSVRIARNGFEVTEDLVRYMKAASQTSAFLTKDSIWAEDFAPNGTLVKLGDVITRKRFADSLEKIANKGADEFYEGELANSMIDYIQSLNGTMTLDDLKNYTVKIKQPLSISYRDYRLFTTSAPSSGAVMLSILKTMEQYPSADLQNVNLTTHRFVEAMKFAYGARQELGDPDYIGNITEYQEQMMSDDKAKETRKLIMDNQTQPIEVYDPLSLYAVDSKGTSHIVTADRSGLTVSTTTTINLLFGAQIMTPDTGIILNDEMDDFSQPGRRNSFGFEPSPANFIAPGKRPLSSITPLMVDHAGNGTLFFATGAAGGSRIISATTEVAWNLMELGMSIHDAIAAPRLHDQLMPDMLLLEEEFDENVLLSLKEKKHNVTMMAPGASAAQGIVRLWDGRFDAAGETRQKNSAGLVV</sequence>
<reference evidence="14" key="2">
    <citation type="submission" date="2023-06" db="EMBL/GenBank/DDBJ databases">
        <authorList>
            <consortium name="Lawrence Berkeley National Laboratory"/>
            <person name="Haridas S."/>
            <person name="Hensen N."/>
            <person name="Bonometti L."/>
            <person name="Westerberg I."/>
            <person name="Brannstrom I.O."/>
            <person name="Guillou S."/>
            <person name="Cros-Aarteil S."/>
            <person name="Calhoun S."/>
            <person name="Kuo A."/>
            <person name="Mondo S."/>
            <person name="Pangilinan J."/>
            <person name="Riley R."/>
            <person name="Labutti K."/>
            <person name="Andreopoulos B."/>
            <person name="Lipzen A."/>
            <person name="Chen C."/>
            <person name="Yanf M."/>
            <person name="Daum C."/>
            <person name="Ng V."/>
            <person name="Clum A."/>
            <person name="Steindorff A."/>
            <person name="Ohm R."/>
            <person name="Martin F."/>
            <person name="Silar P."/>
            <person name="Natvig D."/>
            <person name="Lalanne C."/>
            <person name="Gautier V."/>
            <person name="Ament-Velasquez S.L."/>
            <person name="Kruys A."/>
            <person name="Hutchinson M.I."/>
            <person name="Powell A.J."/>
            <person name="Barry K."/>
            <person name="Miller A.N."/>
            <person name="Grigoriev I.V."/>
            <person name="Debuchy R."/>
            <person name="Gladieux P."/>
            <person name="Thoren M.H."/>
            <person name="Johannesson H."/>
        </authorList>
    </citation>
    <scope>NUCLEOTIDE SEQUENCE</scope>
    <source>
        <strain evidence="14">CBS 118394</strain>
    </source>
</reference>
<feature type="binding site" evidence="11">
    <location>
        <begin position="395"/>
        <end position="397"/>
    </location>
    <ligand>
        <name>L-glutamate</name>
        <dbReference type="ChEBI" id="CHEBI:29985"/>
    </ligand>
</feature>
<evidence type="ECO:0000256" key="10">
    <source>
        <dbReference type="PIRSR" id="PIRSR600101-1"/>
    </source>
</evidence>
<protein>
    <recommendedName>
        <fullName evidence="12">Glutathione hydrolase</fullName>
        <ecNumber evidence="12">2.3.2.2</ecNumber>
        <ecNumber evidence="12">3.4.19.13</ecNumber>
    </recommendedName>
    <alternativeName>
        <fullName evidence="12">Gamma-glutamyltransferase</fullName>
    </alternativeName>
    <alternativeName>
        <fullName evidence="12">Gamma-glutamyltranspeptidase</fullName>
    </alternativeName>
</protein>
<evidence type="ECO:0000256" key="9">
    <source>
        <dbReference type="ARBA" id="ARBA00047417"/>
    </source>
</evidence>
<dbReference type="EMBL" id="JAUEDM010000006">
    <property type="protein sequence ID" value="KAK3315100.1"/>
    <property type="molecule type" value="Genomic_DNA"/>
</dbReference>
<keyword evidence="4" id="KW-0645">Protease</keyword>
<evidence type="ECO:0000256" key="8">
    <source>
        <dbReference type="ARBA" id="ARBA00023315"/>
    </source>
</evidence>
<dbReference type="PANTHER" id="PTHR11686">
    <property type="entry name" value="GAMMA GLUTAMYL TRANSPEPTIDASE"/>
    <property type="match status" value="1"/>
</dbReference>
<feature type="binding site" evidence="11">
    <location>
        <position position="471"/>
    </location>
    <ligand>
        <name>L-glutamate</name>
        <dbReference type="ChEBI" id="CHEBI:29985"/>
    </ligand>
</feature>
<keyword evidence="15" id="KW-1185">Reference proteome</keyword>
<evidence type="ECO:0000256" key="1">
    <source>
        <dbReference type="ARBA" id="ARBA00001049"/>
    </source>
</evidence>
<dbReference type="GO" id="GO:0036374">
    <property type="term" value="F:glutathione hydrolase activity"/>
    <property type="evidence" value="ECO:0007669"/>
    <property type="project" value="UniProtKB-UniRule"/>
</dbReference>
<evidence type="ECO:0000313" key="15">
    <source>
        <dbReference type="Proteomes" id="UP001283341"/>
    </source>
</evidence>
<dbReference type="GO" id="GO:0005886">
    <property type="term" value="C:plasma membrane"/>
    <property type="evidence" value="ECO:0007669"/>
    <property type="project" value="TreeGrafter"/>
</dbReference>
<comment type="function">
    <text evidence="12">Cleaves the gamma-glutamyl peptide bond of glutathione and glutathione conjugates.</text>
</comment>
<evidence type="ECO:0000256" key="7">
    <source>
        <dbReference type="ARBA" id="ARBA00023180"/>
    </source>
</evidence>
<evidence type="ECO:0000256" key="11">
    <source>
        <dbReference type="PIRSR" id="PIRSR600101-2"/>
    </source>
</evidence>
<keyword evidence="7" id="KW-0325">Glycoprotein</keyword>
<feature type="binding site" evidence="11">
    <location>
        <position position="419"/>
    </location>
    <ligand>
        <name>L-glutamate</name>
        <dbReference type="ChEBI" id="CHEBI:29985"/>
    </ligand>
</feature>
<dbReference type="AlphaFoldDB" id="A0AAE0HYC2"/>
<dbReference type="Pfam" id="PF01019">
    <property type="entry name" value="G_glu_transpept"/>
    <property type="match status" value="1"/>
</dbReference>
<dbReference type="Proteomes" id="UP001283341">
    <property type="component" value="Unassembled WGS sequence"/>
</dbReference>
<evidence type="ECO:0000256" key="3">
    <source>
        <dbReference type="ARBA" id="ARBA00009381"/>
    </source>
</evidence>
<evidence type="ECO:0000256" key="5">
    <source>
        <dbReference type="ARBA" id="ARBA00022679"/>
    </source>
</evidence>
<dbReference type="EC" id="2.3.2.2" evidence="12"/>
<dbReference type="EC" id="3.4.19.13" evidence="12"/>
<feature type="binding site" evidence="11">
    <location>
        <position position="103"/>
    </location>
    <ligand>
        <name>L-glutamate</name>
        <dbReference type="ChEBI" id="CHEBI:29985"/>
    </ligand>
</feature>
<evidence type="ECO:0000256" key="6">
    <source>
        <dbReference type="ARBA" id="ARBA00022801"/>
    </source>
</evidence>
<feature type="chain" id="PRO_5042228779" description="Glutathione hydrolase" evidence="13">
    <location>
        <begin position="23"/>
        <end position="568"/>
    </location>
</feature>
<feature type="signal peptide" evidence="13">
    <location>
        <begin position="1"/>
        <end position="22"/>
    </location>
</feature>
<keyword evidence="6 12" id="KW-0378">Hydrolase</keyword>
<gene>
    <name evidence="14" type="ORF">B0H66DRAFT_564505</name>
</gene>
<dbReference type="InterPro" id="IPR043137">
    <property type="entry name" value="GGT_ssub_C"/>
</dbReference>
<dbReference type="FunFam" id="3.60.20.40:FF:000008">
    <property type="entry name" value="Gamma-glutamyltranspeptidase (Eurofung)"/>
    <property type="match status" value="1"/>
</dbReference>
<dbReference type="GO" id="GO:0006508">
    <property type="term" value="P:proteolysis"/>
    <property type="evidence" value="ECO:0007669"/>
    <property type="project" value="UniProtKB-KW"/>
</dbReference>
<dbReference type="PANTHER" id="PTHR11686:SF62">
    <property type="entry name" value="GLUTATHIONE HYDROLASE"/>
    <property type="match status" value="1"/>
</dbReference>
<evidence type="ECO:0000256" key="2">
    <source>
        <dbReference type="ARBA" id="ARBA00001089"/>
    </source>
</evidence>
<comment type="similarity">
    <text evidence="3">Belongs to the gamma-glutamyltransferase family.</text>
</comment>
<name>A0AAE0HYC2_9PEZI</name>
<dbReference type="NCBIfam" id="TIGR00066">
    <property type="entry name" value="g_glut_trans"/>
    <property type="match status" value="1"/>
</dbReference>
<evidence type="ECO:0000256" key="13">
    <source>
        <dbReference type="SAM" id="SignalP"/>
    </source>
</evidence>
<comment type="catalytic activity">
    <reaction evidence="9 12">
        <text>an N-terminal (5-L-glutamyl)-[peptide] + an alpha-amino acid = 5-L-glutamyl amino acid + an N-terminal L-alpha-aminoacyl-[peptide]</text>
        <dbReference type="Rhea" id="RHEA:23904"/>
        <dbReference type="Rhea" id="RHEA-COMP:9780"/>
        <dbReference type="Rhea" id="RHEA-COMP:9795"/>
        <dbReference type="ChEBI" id="CHEBI:77644"/>
        <dbReference type="ChEBI" id="CHEBI:78597"/>
        <dbReference type="ChEBI" id="CHEBI:78599"/>
        <dbReference type="ChEBI" id="CHEBI:78608"/>
        <dbReference type="EC" id="2.3.2.2"/>
    </reaction>
</comment>
<feature type="active site" description="Nucleophile" evidence="10">
    <location>
        <position position="377"/>
    </location>
</feature>
<dbReference type="GO" id="GO:0103068">
    <property type="term" value="F:leukotriene C4 gamma-glutamyl transferase activity"/>
    <property type="evidence" value="ECO:0007669"/>
    <property type="project" value="UniProtKB-EC"/>
</dbReference>
<dbReference type="InterPro" id="IPR000101">
    <property type="entry name" value="GGT_peptidase"/>
</dbReference>
<dbReference type="Gene3D" id="1.10.246.130">
    <property type="match status" value="1"/>
</dbReference>
<dbReference type="Gene3D" id="3.60.20.40">
    <property type="match status" value="1"/>
</dbReference>
<dbReference type="FunFam" id="1.10.246.130:FF:000005">
    <property type="entry name" value="Gamma-glutamyltranspeptidase 1, putative"/>
    <property type="match status" value="1"/>
</dbReference>
<proteinExistence type="inferred from homology"/>
<comment type="catalytic activity">
    <reaction evidence="2 12">
        <text>glutathione + H2O = L-cysteinylglycine + L-glutamate</text>
        <dbReference type="Rhea" id="RHEA:28807"/>
        <dbReference type="ChEBI" id="CHEBI:15377"/>
        <dbReference type="ChEBI" id="CHEBI:29985"/>
        <dbReference type="ChEBI" id="CHEBI:57925"/>
        <dbReference type="ChEBI" id="CHEBI:61694"/>
        <dbReference type="EC" id="3.4.19.13"/>
    </reaction>
</comment>
<comment type="caution">
    <text evidence="14">The sequence shown here is derived from an EMBL/GenBank/DDBJ whole genome shotgun (WGS) entry which is preliminary data.</text>
</comment>
<keyword evidence="8 12" id="KW-0012">Acyltransferase</keyword>
<dbReference type="InterPro" id="IPR043138">
    <property type="entry name" value="GGT_lsub"/>
</dbReference>
<keyword evidence="13" id="KW-0732">Signal</keyword>
<comment type="catalytic activity">
    <reaction evidence="1 12">
        <text>an S-substituted glutathione + H2O = an S-substituted L-cysteinylglycine + L-glutamate</text>
        <dbReference type="Rhea" id="RHEA:59468"/>
        <dbReference type="ChEBI" id="CHEBI:15377"/>
        <dbReference type="ChEBI" id="CHEBI:29985"/>
        <dbReference type="ChEBI" id="CHEBI:90779"/>
        <dbReference type="ChEBI" id="CHEBI:143103"/>
        <dbReference type="EC" id="3.4.19.13"/>
    </reaction>
</comment>
<comment type="pathway">
    <text evidence="12">Sulfur metabolism; glutathione metabolism.</text>
</comment>
<dbReference type="InterPro" id="IPR029055">
    <property type="entry name" value="Ntn_hydrolases_N"/>
</dbReference>
<dbReference type="GO" id="GO:0006751">
    <property type="term" value="P:glutathione catabolic process"/>
    <property type="evidence" value="ECO:0007669"/>
    <property type="project" value="UniProtKB-UniRule"/>
</dbReference>
<accession>A0AAE0HYC2</accession>
<keyword evidence="5 12" id="KW-0808">Transferase</keyword>
<dbReference type="PRINTS" id="PR01210">
    <property type="entry name" value="GGTRANSPTASE"/>
</dbReference>
<evidence type="ECO:0000256" key="12">
    <source>
        <dbReference type="RuleBase" id="RU368068"/>
    </source>
</evidence>
<dbReference type="SUPFAM" id="SSF56235">
    <property type="entry name" value="N-terminal nucleophile aminohydrolases (Ntn hydrolases)"/>
    <property type="match status" value="1"/>
</dbReference>
<evidence type="ECO:0000256" key="4">
    <source>
        <dbReference type="ARBA" id="ARBA00022670"/>
    </source>
</evidence>
<reference evidence="14" key="1">
    <citation type="journal article" date="2023" name="Mol. Phylogenet. Evol.">
        <title>Genome-scale phylogeny and comparative genomics of the fungal order Sordariales.</title>
        <authorList>
            <person name="Hensen N."/>
            <person name="Bonometti L."/>
            <person name="Westerberg I."/>
            <person name="Brannstrom I.O."/>
            <person name="Guillou S."/>
            <person name="Cros-Aarteil S."/>
            <person name="Calhoun S."/>
            <person name="Haridas S."/>
            <person name="Kuo A."/>
            <person name="Mondo S."/>
            <person name="Pangilinan J."/>
            <person name="Riley R."/>
            <person name="LaButti K."/>
            <person name="Andreopoulos B."/>
            <person name="Lipzen A."/>
            <person name="Chen C."/>
            <person name="Yan M."/>
            <person name="Daum C."/>
            <person name="Ng V."/>
            <person name="Clum A."/>
            <person name="Steindorff A."/>
            <person name="Ohm R.A."/>
            <person name="Martin F."/>
            <person name="Silar P."/>
            <person name="Natvig D.O."/>
            <person name="Lalanne C."/>
            <person name="Gautier V."/>
            <person name="Ament-Velasquez S.L."/>
            <person name="Kruys A."/>
            <person name="Hutchinson M.I."/>
            <person name="Powell A.J."/>
            <person name="Barry K."/>
            <person name="Miller A.N."/>
            <person name="Grigoriev I.V."/>
            <person name="Debuchy R."/>
            <person name="Gladieux P."/>
            <person name="Hiltunen Thoren M."/>
            <person name="Johannesson H."/>
        </authorList>
    </citation>
    <scope>NUCLEOTIDE SEQUENCE</scope>
    <source>
        <strain evidence="14">CBS 118394</strain>
    </source>
</reference>
<evidence type="ECO:0000313" key="14">
    <source>
        <dbReference type="EMBL" id="KAK3315100.1"/>
    </source>
</evidence>
<organism evidence="14 15">
    <name type="scientific">Apodospora peruviana</name>
    <dbReference type="NCBI Taxonomy" id="516989"/>
    <lineage>
        <taxon>Eukaryota</taxon>
        <taxon>Fungi</taxon>
        <taxon>Dikarya</taxon>
        <taxon>Ascomycota</taxon>
        <taxon>Pezizomycotina</taxon>
        <taxon>Sordariomycetes</taxon>
        <taxon>Sordariomycetidae</taxon>
        <taxon>Sordariales</taxon>
        <taxon>Lasiosphaeriaceae</taxon>
        <taxon>Apodospora</taxon>
    </lineage>
</organism>
<feature type="binding site" evidence="11">
    <location>
        <begin position="447"/>
        <end position="448"/>
    </location>
    <ligand>
        <name>L-glutamate</name>
        <dbReference type="ChEBI" id="CHEBI:29985"/>
    </ligand>
</feature>